<feature type="region of interest" description="Disordered" evidence="1">
    <location>
        <begin position="7"/>
        <end position="37"/>
    </location>
</feature>
<organism evidence="2 3">
    <name type="scientific">Ralstonia phage phiRSL1</name>
    <dbReference type="NCBI Taxonomy" id="1980924"/>
    <lineage>
        <taxon>Viruses</taxon>
        <taxon>Duplodnaviria</taxon>
        <taxon>Heunggongvirae</taxon>
        <taxon>Uroviricota</taxon>
        <taxon>Caudoviricetes</taxon>
        <taxon>Mieseafarmvirus</taxon>
        <taxon>Mieseafarmvirus RSL1</taxon>
    </lineage>
</organism>
<reference evidence="2 3" key="1">
    <citation type="journal article" date="2010" name="Virology">
        <title>A jumbo phage infecting the phytopathogen Ralstonia solanacearum defines a new lineage of the Myoviridae family.</title>
        <authorList>
            <person name="Yamada T."/>
            <person name="Satoh S."/>
            <person name="Ishikawa H."/>
            <person name="Fujiwara A."/>
            <person name="Kawasaki T."/>
            <person name="Fujie M."/>
            <person name="Ogata H."/>
        </authorList>
    </citation>
    <scope>NUCLEOTIDE SEQUENCE [LARGE SCALE GENOMIC DNA]</scope>
</reference>
<dbReference type="EMBL" id="AB366653">
    <property type="protein sequence ID" value="BAG41785.1"/>
    <property type="molecule type" value="Genomic_DNA"/>
</dbReference>
<feature type="compositionally biased region" description="Polar residues" evidence="1">
    <location>
        <begin position="14"/>
        <end position="23"/>
    </location>
</feature>
<feature type="region of interest" description="Disordered" evidence="1">
    <location>
        <begin position="86"/>
        <end position="105"/>
    </location>
</feature>
<sequence>MLLARAAKFRHNTSHGQHASNTAAAPGLQPPIETERSMKSQVQNFTVYYRGVTIGEHRARTALEAVTHNWGPAHNGTLVAIPSNSHRHLHEKASVESKVVPQSAV</sequence>
<evidence type="ECO:0000256" key="1">
    <source>
        <dbReference type="SAM" id="MobiDB-lite"/>
    </source>
</evidence>
<proteinExistence type="predicted"/>
<protein>
    <submittedName>
        <fullName evidence="2">Uncharacterized protein</fullName>
    </submittedName>
</protein>
<dbReference type="RefSeq" id="YP_001950215.1">
    <property type="nucleotide sequence ID" value="NC_010811.2"/>
</dbReference>
<dbReference type="Proteomes" id="UP000001034">
    <property type="component" value="Segment"/>
</dbReference>
<dbReference type="GeneID" id="6369981"/>
<keyword evidence="3" id="KW-1185">Reference proteome</keyword>
<evidence type="ECO:0000313" key="2">
    <source>
        <dbReference type="EMBL" id="BAG41785.1"/>
    </source>
</evidence>
<name>B2ZYK9_9CAUD</name>
<dbReference type="KEGG" id="vg:6369981"/>
<accession>B2ZYK9</accession>
<evidence type="ECO:0000313" key="3">
    <source>
        <dbReference type="Proteomes" id="UP000001034"/>
    </source>
</evidence>